<evidence type="ECO:0000313" key="1">
    <source>
        <dbReference type="EMBL" id="KAK8785679.1"/>
    </source>
</evidence>
<gene>
    <name evidence="1" type="ORF">V5799_007952</name>
</gene>
<dbReference type="AlphaFoldDB" id="A0AAQ4FEM6"/>
<organism evidence="1 2">
    <name type="scientific">Amblyomma americanum</name>
    <name type="common">Lone star tick</name>
    <dbReference type="NCBI Taxonomy" id="6943"/>
    <lineage>
        <taxon>Eukaryota</taxon>
        <taxon>Metazoa</taxon>
        <taxon>Ecdysozoa</taxon>
        <taxon>Arthropoda</taxon>
        <taxon>Chelicerata</taxon>
        <taxon>Arachnida</taxon>
        <taxon>Acari</taxon>
        <taxon>Parasitiformes</taxon>
        <taxon>Ixodida</taxon>
        <taxon>Ixodoidea</taxon>
        <taxon>Ixodidae</taxon>
        <taxon>Amblyomminae</taxon>
        <taxon>Amblyomma</taxon>
    </lineage>
</organism>
<keyword evidence="2" id="KW-1185">Reference proteome</keyword>
<evidence type="ECO:0000313" key="2">
    <source>
        <dbReference type="Proteomes" id="UP001321473"/>
    </source>
</evidence>
<sequence>MAQAHLHPRQHISPTISHRLPPLSGTRLLPVSLRCQLKFNPFRWPPLLCPIVSTVISFSRSGSEVTTCPNPAVLIFV</sequence>
<comment type="caution">
    <text evidence="1">The sequence shown here is derived from an EMBL/GenBank/DDBJ whole genome shotgun (WGS) entry which is preliminary data.</text>
</comment>
<name>A0AAQ4FEM6_AMBAM</name>
<accession>A0AAQ4FEM6</accession>
<dbReference type="Proteomes" id="UP001321473">
    <property type="component" value="Unassembled WGS sequence"/>
</dbReference>
<proteinExistence type="predicted"/>
<dbReference type="EMBL" id="JARKHS020003317">
    <property type="protein sequence ID" value="KAK8785679.1"/>
    <property type="molecule type" value="Genomic_DNA"/>
</dbReference>
<protein>
    <submittedName>
        <fullName evidence="1">Uncharacterized protein</fullName>
    </submittedName>
</protein>
<reference evidence="1 2" key="1">
    <citation type="journal article" date="2023" name="Arcadia Sci">
        <title>De novo assembly of a long-read Amblyomma americanum tick genome.</title>
        <authorList>
            <person name="Chou S."/>
            <person name="Poskanzer K.E."/>
            <person name="Rollins M."/>
            <person name="Thuy-Boun P.S."/>
        </authorList>
    </citation>
    <scope>NUCLEOTIDE SEQUENCE [LARGE SCALE GENOMIC DNA]</scope>
    <source>
        <strain evidence="1">F_SG_1</strain>
        <tissue evidence="1">Salivary glands</tissue>
    </source>
</reference>